<evidence type="ECO:0000259" key="11">
    <source>
        <dbReference type="Pfam" id="PF21088"/>
    </source>
</evidence>
<comment type="caution">
    <text evidence="12">The sequence shown here is derived from an EMBL/GenBank/DDBJ whole genome shotgun (WGS) entry which is preliminary data.</text>
</comment>
<evidence type="ECO:0000256" key="6">
    <source>
        <dbReference type="ARBA" id="ARBA00023136"/>
    </source>
</evidence>
<feature type="domain" description="Mechanosensitive ion channel transmembrane helices 2/3" evidence="11">
    <location>
        <begin position="440"/>
        <end position="476"/>
    </location>
</feature>
<comment type="subcellular location">
    <subcellularLocation>
        <location evidence="1">Cell membrane</location>
        <topology evidence="1">Multi-pass membrane protein</topology>
    </subcellularLocation>
</comment>
<dbReference type="InterPro" id="IPR011014">
    <property type="entry name" value="MscS_channel_TM-2"/>
</dbReference>
<evidence type="ECO:0000256" key="5">
    <source>
        <dbReference type="ARBA" id="ARBA00022989"/>
    </source>
</evidence>
<dbReference type="Gene3D" id="3.30.70.100">
    <property type="match status" value="1"/>
</dbReference>
<evidence type="ECO:0000256" key="4">
    <source>
        <dbReference type="ARBA" id="ARBA00022692"/>
    </source>
</evidence>
<evidence type="ECO:0000313" key="13">
    <source>
        <dbReference type="Proteomes" id="UP000664844"/>
    </source>
</evidence>
<feature type="region of interest" description="Disordered" evidence="7">
    <location>
        <begin position="655"/>
        <end position="675"/>
    </location>
</feature>
<dbReference type="PANTHER" id="PTHR30460:SF0">
    <property type="entry name" value="MODERATE CONDUCTANCE MECHANOSENSITIVE CHANNEL YBIO"/>
    <property type="match status" value="1"/>
</dbReference>
<dbReference type="InterPro" id="IPR010920">
    <property type="entry name" value="LSM_dom_sf"/>
</dbReference>
<feature type="domain" description="Mechanosensitive ion channel MscS C-terminal" evidence="10">
    <location>
        <begin position="547"/>
        <end position="635"/>
    </location>
</feature>
<evidence type="ECO:0000259" key="10">
    <source>
        <dbReference type="Pfam" id="PF21082"/>
    </source>
</evidence>
<dbReference type="SUPFAM" id="SSF50182">
    <property type="entry name" value="Sm-like ribonucleoproteins"/>
    <property type="match status" value="1"/>
</dbReference>
<dbReference type="RefSeq" id="WP_207090204.1">
    <property type="nucleotide sequence ID" value="NZ_JAFLQW010000585.1"/>
</dbReference>
<feature type="region of interest" description="Disordered" evidence="7">
    <location>
        <begin position="56"/>
        <end position="87"/>
    </location>
</feature>
<feature type="domain" description="Mechanosensitive ion channel MscS" evidence="9">
    <location>
        <begin position="478"/>
        <end position="542"/>
    </location>
</feature>
<dbReference type="InterPro" id="IPR045276">
    <property type="entry name" value="YbiO_bact"/>
</dbReference>
<evidence type="ECO:0000256" key="2">
    <source>
        <dbReference type="ARBA" id="ARBA00008017"/>
    </source>
</evidence>
<dbReference type="PANTHER" id="PTHR30460">
    <property type="entry name" value="MODERATE CONDUCTANCE MECHANOSENSITIVE CHANNEL YBIO"/>
    <property type="match status" value="1"/>
</dbReference>
<proteinExistence type="inferred from homology"/>
<feature type="transmembrane region" description="Helical" evidence="8">
    <location>
        <begin position="379"/>
        <end position="401"/>
    </location>
</feature>
<dbReference type="InterPro" id="IPR006685">
    <property type="entry name" value="MscS_channel_2nd"/>
</dbReference>
<accession>A0ABS3FYF6</accession>
<dbReference type="Gene3D" id="2.30.30.60">
    <property type="match status" value="1"/>
</dbReference>
<keyword evidence="3" id="KW-1003">Cell membrane</keyword>
<keyword evidence="13" id="KW-1185">Reference proteome</keyword>
<feature type="compositionally biased region" description="Polar residues" evidence="7">
    <location>
        <begin position="56"/>
        <end position="66"/>
    </location>
</feature>
<dbReference type="Pfam" id="PF21088">
    <property type="entry name" value="MS_channel_1st"/>
    <property type="match status" value="1"/>
</dbReference>
<evidence type="ECO:0000313" key="12">
    <source>
        <dbReference type="EMBL" id="MBO0351773.1"/>
    </source>
</evidence>
<evidence type="ECO:0000259" key="9">
    <source>
        <dbReference type="Pfam" id="PF00924"/>
    </source>
</evidence>
<dbReference type="EMBL" id="JAFLQW010000585">
    <property type="protein sequence ID" value="MBO0351773.1"/>
    <property type="molecule type" value="Genomic_DNA"/>
</dbReference>
<keyword evidence="5 8" id="KW-1133">Transmembrane helix</keyword>
<dbReference type="SUPFAM" id="SSF82689">
    <property type="entry name" value="Mechanosensitive channel protein MscS (YggB), C-terminal domain"/>
    <property type="match status" value="1"/>
</dbReference>
<dbReference type="Pfam" id="PF00924">
    <property type="entry name" value="MS_channel_2nd"/>
    <property type="match status" value="1"/>
</dbReference>
<evidence type="ECO:0000256" key="1">
    <source>
        <dbReference type="ARBA" id="ARBA00004651"/>
    </source>
</evidence>
<organism evidence="12 13">
    <name type="scientific">Phormidium pseudopriestleyi FRX01</name>
    <dbReference type="NCBI Taxonomy" id="1759528"/>
    <lineage>
        <taxon>Bacteria</taxon>
        <taxon>Bacillati</taxon>
        <taxon>Cyanobacteriota</taxon>
        <taxon>Cyanophyceae</taxon>
        <taxon>Oscillatoriophycideae</taxon>
        <taxon>Oscillatoriales</taxon>
        <taxon>Oscillatoriaceae</taxon>
        <taxon>Phormidium</taxon>
    </lineage>
</organism>
<dbReference type="InterPro" id="IPR049278">
    <property type="entry name" value="MS_channel_C"/>
</dbReference>
<keyword evidence="6 8" id="KW-0472">Membrane</keyword>
<feature type="compositionally biased region" description="Low complexity" evidence="7">
    <location>
        <begin position="70"/>
        <end position="87"/>
    </location>
</feature>
<protein>
    <submittedName>
        <fullName evidence="12">Mechanosensitive ion channel</fullName>
    </submittedName>
</protein>
<comment type="similarity">
    <text evidence="2">Belongs to the MscS (TC 1.A.23) family.</text>
</comment>
<evidence type="ECO:0000256" key="7">
    <source>
        <dbReference type="SAM" id="MobiDB-lite"/>
    </source>
</evidence>
<dbReference type="Proteomes" id="UP000664844">
    <property type="component" value="Unassembled WGS sequence"/>
</dbReference>
<feature type="transmembrane region" description="Helical" evidence="8">
    <location>
        <begin position="422"/>
        <end position="447"/>
    </location>
</feature>
<reference evidence="12 13" key="1">
    <citation type="submission" date="2021-03" db="EMBL/GenBank/DDBJ databases">
        <title>Metabolic Capacity of the Antarctic Cyanobacterium Phormidium pseudopriestleyi that Sustains Oxygenic Photosynthesis in the Presence of Hydrogen Sulfide.</title>
        <authorList>
            <person name="Lumian J.E."/>
            <person name="Jungblut A.D."/>
            <person name="Dillon M.L."/>
            <person name="Hawes I."/>
            <person name="Doran P.T."/>
            <person name="Mackey T.J."/>
            <person name="Dick G.J."/>
            <person name="Grettenberger C.L."/>
            <person name="Sumner D.Y."/>
        </authorList>
    </citation>
    <scope>NUCLEOTIDE SEQUENCE [LARGE SCALE GENOMIC DNA]</scope>
    <source>
        <strain evidence="12 13">FRX01</strain>
    </source>
</reference>
<dbReference type="InterPro" id="IPR023408">
    <property type="entry name" value="MscS_beta-dom_sf"/>
</dbReference>
<dbReference type="InterPro" id="IPR011066">
    <property type="entry name" value="MscS_channel_C_sf"/>
</dbReference>
<name>A0ABS3FYF6_9CYAN</name>
<feature type="transmembrane region" description="Helical" evidence="8">
    <location>
        <begin position="247"/>
        <end position="267"/>
    </location>
</feature>
<dbReference type="SUPFAM" id="SSF82861">
    <property type="entry name" value="Mechanosensitive channel protein MscS (YggB), transmembrane region"/>
    <property type="match status" value="1"/>
</dbReference>
<feature type="transmembrane region" description="Helical" evidence="8">
    <location>
        <begin position="453"/>
        <end position="474"/>
    </location>
</feature>
<sequence length="675" mass="74911">MDIQKSQDIKPARTGRSALGGRKIAKRIGQWMAIAALQVLSLQASSVPAAIAQIPPEQSNPEASTESEPIDSAADSPSPSSATAAPLSLSPNNWLSDDWFTPYLNRPVRLDGRSLFPVSPIELEEGSRVEAIERQLQHLLEGVKTELQQNRQSQNSDGTYSSDEITTFINQNLRLYNNPLGGLPVIYARWGTASTQQQIRLLTVTALDVERLGMPPEMVAERWQQQIRQGLLRALLERQPDYLEQQVVWAVSIALAMVLSSLSLFYYQKQFKRKREQILATPYPLPQESTSVPPREIHHPDESVPVAESESIEMQQQTKSMGELQYKMKQQQQLNVNDIQQRLAQFGQVVIWGGGTYSILGLFSWSRGVQVILLSLLPVPLRLFGVVLSTFVGVRLSAIAIDRFFSVLQEGKLVDLNASRRLALRFSTFSGVFKSLTAGGCVSIGILMTLSVIGLDIAPILAGAGIIGLGISLASQSLIKDTINGFLILFEDQYAIGDVILVEDVGGLVENMNLRITQLRNGEGQLITIPNSAISIVRNLSKEWARVDLTITVAYQNNVDRVLQVLQELSLEIYSESEWEEKMIAPPEVLGIDEIGHSGILIRIWIKTRPLQHWSVGREFRRRMKIRLDQQGIAIGVPQQSVVFQSSLELLKQARNTNGDRSPKMLRGNSDSASP</sequence>
<feature type="transmembrane region" description="Helical" evidence="8">
    <location>
        <begin position="349"/>
        <end position="367"/>
    </location>
</feature>
<evidence type="ECO:0000256" key="3">
    <source>
        <dbReference type="ARBA" id="ARBA00022475"/>
    </source>
</evidence>
<keyword evidence="4 8" id="KW-0812">Transmembrane</keyword>
<dbReference type="Gene3D" id="1.10.287.1260">
    <property type="match status" value="1"/>
</dbReference>
<dbReference type="Pfam" id="PF21082">
    <property type="entry name" value="MS_channel_3rd"/>
    <property type="match status" value="1"/>
</dbReference>
<dbReference type="InterPro" id="IPR049142">
    <property type="entry name" value="MS_channel_1st"/>
</dbReference>
<gene>
    <name evidence="12" type="ORF">J0895_22360</name>
</gene>
<evidence type="ECO:0000256" key="8">
    <source>
        <dbReference type="SAM" id="Phobius"/>
    </source>
</evidence>